<evidence type="ECO:0000313" key="6">
    <source>
        <dbReference type="EMBL" id="KAF7848869.1"/>
    </source>
</evidence>
<dbReference type="GO" id="GO:0005634">
    <property type="term" value="C:nucleus"/>
    <property type="evidence" value="ECO:0007669"/>
    <property type="project" value="UniProtKB-SubCell"/>
</dbReference>
<protein>
    <submittedName>
        <fullName evidence="6">Uncharacterized protein</fullName>
    </submittedName>
</protein>
<keyword evidence="3" id="KW-0238">DNA-binding</keyword>
<gene>
    <name evidence="6" type="ORF">BT93_L1481</name>
</gene>
<comment type="subcellular location">
    <subcellularLocation>
        <location evidence="1">Nucleus</location>
    </subcellularLocation>
</comment>
<keyword evidence="7" id="KW-1185">Reference proteome</keyword>
<dbReference type="OrthoDB" id="1090008at2759"/>
<dbReference type="EMBL" id="MU089945">
    <property type="protein sequence ID" value="KAF7848869.1"/>
    <property type="molecule type" value="Genomic_DNA"/>
</dbReference>
<dbReference type="PANTHER" id="PTHR31541">
    <property type="entry name" value="B3 DOMAIN PLANT PROTEIN-RELATED"/>
    <property type="match status" value="1"/>
</dbReference>
<reference evidence="6" key="1">
    <citation type="submission" date="2020-05" db="EMBL/GenBank/DDBJ databases">
        <title>WGS assembly of Corymbia citriodora subspecies variegata.</title>
        <authorList>
            <person name="Barry K."/>
            <person name="Hundley H."/>
            <person name="Shu S."/>
            <person name="Jenkins J."/>
            <person name="Grimwood J."/>
            <person name="Baten A."/>
        </authorList>
    </citation>
    <scope>NUCLEOTIDE SEQUENCE</scope>
    <source>
        <strain evidence="6">CV2-018</strain>
    </source>
</reference>
<dbReference type="SUPFAM" id="SSF101936">
    <property type="entry name" value="DNA-binding pseudobarrel domain"/>
    <property type="match status" value="1"/>
</dbReference>
<dbReference type="InterPro" id="IPR005508">
    <property type="entry name" value="At2g31720-like"/>
</dbReference>
<evidence type="ECO:0000313" key="7">
    <source>
        <dbReference type="Proteomes" id="UP000806378"/>
    </source>
</evidence>
<keyword evidence="2" id="KW-0805">Transcription regulation</keyword>
<dbReference type="PANTHER" id="PTHR31541:SF25">
    <property type="entry name" value="GAMMA-GLIADIN B"/>
    <property type="match status" value="1"/>
</dbReference>
<dbReference type="AlphaFoldDB" id="A0A8T0CS14"/>
<dbReference type="Gene3D" id="2.40.330.10">
    <property type="entry name" value="DNA-binding pseudobarrel domain"/>
    <property type="match status" value="1"/>
</dbReference>
<dbReference type="Proteomes" id="UP000806378">
    <property type="component" value="Unassembled WGS sequence"/>
</dbReference>
<evidence type="ECO:0000256" key="3">
    <source>
        <dbReference type="ARBA" id="ARBA00023125"/>
    </source>
</evidence>
<evidence type="ECO:0000256" key="5">
    <source>
        <dbReference type="ARBA" id="ARBA00023242"/>
    </source>
</evidence>
<evidence type="ECO:0000256" key="2">
    <source>
        <dbReference type="ARBA" id="ARBA00023015"/>
    </source>
</evidence>
<proteinExistence type="predicted"/>
<sequence length="176" mass="20506">MAVDWSSFHVLANTSELVQEGVLSLPPAARTRPDRLPESYWNKILMMHGQDARLVLEKRLRPTDMDSGQGRLSIPRLQIRANFLSSEEIRTLNNRESITIPLIEPCLEVRRGLQLKKWNYNNRNFSYVLTKQWNLVAHPFEWNQLREHGLIQLWSFRENGHLCFCLVNCEAPPAAE</sequence>
<keyword evidence="5" id="KW-0539">Nucleus</keyword>
<evidence type="ECO:0000256" key="4">
    <source>
        <dbReference type="ARBA" id="ARBA00023163"/>
    </source>
</evidence>
<evidence type="ECO:0000256" key="1">
    <source>
        <dbReference type="ARBA" id="ARBA00004123"/>
    </source>
</evidence>
<dbReference type="Pfam" id="PF03754">
    <property type="entry name" value="At2g31720-like"/>
    <property type="match status" value="1"/>
</dbReference>
<name>A0A8T0CS14_CORYI</name>
<comment type="caution">
    <text evidence="6">The sequence shown here is derived from an EMBL/GenBank/DDBJ whole genome shotgun (WGS) entry which is preliminary data.</text>
</comment>
<dbReference type="InterPro" id="IPR015300">
    <property type="entry name" value="DNA-bd_pseudobarrel_sf"/>
</dbReference>
<accession>A0A8T0CS14</accession>
<keyword evidence="4" id="KW-0804">Transcription</keyword>
<dbReference type="Gramene" id="rna-gnl|WGS:JABURB|Cocit.L1481.1">
    <property type="protein sequence ID" value="cds-KAF7848869.1"/>
    <property type="gene ID" value="gene-BT93_L1481"/>
</dbReference>
<organism evidence="6 7">
    <name type="scientific">Corymbia citriodora subsp. variegata</name>
    <dbReference type="NCBI Taxonomy" id="360336"/>
    <lineage>
        <taxon>Eukaryota</taxon>
        <taxon>Viridiplantae</taxon>
        <taxon>Streptophyta</taxon>
        <taxon>Embryophyta</taxon>
        <taxon>Tracheophyta</taxon>
        <taxon>Spermatophyta</taxon>
        <taxon>Magnoliopsida</taxon>
        <taxon>eudicotyledons</taxon>
        <taxon>Gunneridae</taxon>
        <taxon>Pentapetalae</taxon>
        <taxon>rosids</taxon>
        <taxon>malvids</taxon>
        <taxon>Myrtales</taxon>
        <taxon>Myrtaceae</taxon>
        <taxon>Myrtoideae</taxon>
        <taxon>Eucalypteae</taxon>
        <taxon>Corymbia</taxon>
    </lineage>
</organism>
<dbReference type="GO" id="GO:0003677">
    <property type="term" value="F:DNA binding"/>
    <property type="evidence" value="ECO:0007669"/>
    <property type="project" value="UniProtKB-KW"/>
</dbReference>